<name>A0AAD1UEQ6_EUPCR</name>
<evidence type="ECO:0000259" key="7">
    <source>
        <dbReference type="PROSITE" id="PS52027"/>
    </source>
</evidence>
<keyword evidence="2" id="KW-0677">Repeat</keyword>
<evidence type="ECO:0000256" key="4">
    <source>
        <dbReference type="ARBA" id="ARBA00022833"/>
    </source>
</evidence>
<feature type="compositionally biased region" description="Polar residues" evidence="6">
    <location>
        <begin position="113"/>
        <end position="123"/>
    </location>
</feature>
<evidence type="ECO:0000256" key="6">
    <source>
        <dbReference type="SAM" id="MobiDB-lite"/>
    </source>
</evidence>
<protein>
    <recommendedName>
        <fullName evidence="7">C2HC/C3H-type domain-containing protein</fullName>
    </recommendedName>
</protein>
<feature type="compositionally biased region" description="Polar residues" evidence="6">
    <location>
        <begin position="30"/>
        <end position="48"/>
    </location>
</feature>
<feature type="compositionally biased region" description="Polar residues" evidence="6">
    <location>
        <begin position="184"/>
        <end position="193"/>
    </location>
</feature>
<feature type="domain" description="C2HC/C3H-type" evidence="7">
    <location>
        <begin position="231"/>
        <end position="260"/>
    </location>
</feature>
<evidence type="ECO:0000256" key="2">
    <source>
        <dbReference type="ARBA" id="ARBA00022737"/>
    </source>
</evidence>
<gene>
    <name evidence="8" type="ORF">ECRASSUSDP1_LOCUS6775</name>
</gene>
<dbReference type="PROSITE" id="PS52027">
    <property type="entry name" value="ZF_C2HC_C3H"/>
    <property type="match status" value="2"/>
</dbReference>
<dbReference type="AlphaFoldDB" id="A0AAD1UEQ6"/>
<dbReference type="Gene3D" id="3.30.160.60">
    <property type="entry name" value="Classic Zinc Finger"/>
    <property type="match status" value="1"/>
</dbReference>
<organism evidence="8 9">
    <name type="scientific">Euplotes crassus</name>
    <dbReference type="NCBI Taxonomy" id="5936"/>
    <lineage>
        <taxon>Eukaryota</taxon>
        <taxon>Sar</taxon>
        <taxon>Alveolata</taxon>
        <taxon>Ciliophora</taxon>
        <taxon>Intramacronucleata</taxon>
        <taxon>Spirotrichea</taxon>
        <taxon>Hypotrichia</taxon>
        <taxon>Euplotida</taxon>
        <taxon>Euplotidae</taxon>
        <taxon>Moneuplotes</taxon>
    </lineage>
</organism>
<dbReference type="PANTHER" id="PTHR13555">
    <property type="entry name" value="C2H2 ZINC FINGER CGI-62-RELATED"/>
    <property type="match status" value="1"/>
</dbReference>
<reference evidence="8" key="1">
    <citation type="submission" date="2023-07" db="EMBL/GenBank/DDBJ databases">
        <authorList>
            <consortium name="AG Swart"/>
            <person name="Singh M."/>
            <person name="Singh A."/>
            <person name="Seah K."/>
            <person name="Emmerich C."/>
        </authorList>
    </citation>
    <scope>NUCLEOTIDE SEQUENCE</scope>
    <source>
        <strain evidence="8">DP1</strain>
    </source>
</reference>
<dbReference type="Pfam" id="PF13913">
    <property type="entry name" value="zf-C2HC_2"/>
    <property type="match status" value="2"/>
</dbReference>
<sequence>MSQNSVQSTGASGGGNYRKVFKPNFGDDSGPSTHSARTAMRQNSNSYGQDPGKPLVKNRLPKKAPYNYRGMSRGEEDSEYHPTERKSGMRSSRISDSRERTKPNIGSMRGGVNNASRASQEPKNSYGAPKPKPARGPPKPARGPPKLSQGPTKPTRGPTKPTRGSTKPTRGPSKPSYGAPKQSYGDTSPSIPTTIGGMSHDEDTGVRGGGKRAADIYNGDFGDEAYERPQALKPCPSCGKTFNPESLAKHKKVCQKVFQSKAKKFDTSKQRLIDGEHKEIMRDRKREERKFGGLKSKTKRSAAMPGSKKSKWAKQSNAFRNAMRAARGAKPLNEGFGGDPGAFGGAPDEDDDLVRCPTCNRTFNENAAKRHIISCAERAKQAAMRAGPPRKKPMGKFR</sequence>
<accession>A0AAD1UEQ6</accession>
<evidence type="ECO:0000313" key="9">
    <source>
        <dbReference type="Proteomes" id="UP001295684"/>
    </source>
</evidence>
<feature type="compositionally biased region" description="Basic residues" evidence="6">
    <location>
        <begin position="388"/>
        <end position="398"/>
    </location>
</feature>
<dbReference type="GO" id="GO:0008270">
    <property type="term" value="F:zinc ion binding"/>
    <property type="evidence" value="ECO:0007669"/>
    <property type="project" value="UniProtKB-KW"/>
</dbReference>
<evidence type="ECO:0000256" key="5">
    <source>
        <dbReference type="PROSITE-ProRule" id="PRU01371"/>
    </source>
</evidence>
<dbReference type="InterPro" id="IPR026319">
    <property type="entry name" value="ZC2HC1A/B-like"/>
</dbReference>
<dbReference type="InterPro" id="IPR049899">
    <property type="entry name" value="Znf_C2HC_C3H"/>
</dbReference>
<feature type="region of interest" description="Disordered" evidence="6">
    <location>
        <begin position="1"/>
        <end position="213"/>
    </location>
</feature>
<keyword evidence="1" id="KW-0479">Metal-binding</keyword>
<keyword evidence="9" id="KW-1185">Reference proteome</keyword>
<feature type="domain" description="C2HC/C3H-type" evidence="7">
    <location>
        <begin position="352"/>
        <end position="381"/>
    </location>
</feature>
<feature type="compositionally biased region" description="Low complexity" evidence="6">
    <location>
        <begin position="144"/>
        <end position="164"/>
    </location>
</feature>
<comment type="caution">
    <text evidence="8">The sequence shown here is derived from an EMBL/GenBank/DDBJ whole genome shotgun (WGS) entry which is preliminary data.</text>
</comment>
<keyword evidence="3 5" id="KW-0863">Zinc-finger</keyword>
<feature type="region of interest" description="Disordered" evidence="6">
    <location>
        <begin position="379"/>
        <end position="398"/>
    </location>
</feature>
<feature type="region of interest" description="Disordered" evidence="6">
    <location>
        <begin position="330"/>
        <end position="349"/>
    </location>
</feature>
<evidence type="ECO:0000313" key="8">
    <source>
        <dbReference type="EMBL" id="CAI2365441.1"/>
    </source>
</evidence>
<feature type="compositionally biased region" description="Polar residues" evidence="6">
    <location>
        <begin position="1"/>
        <end position="10"/>
    </location>
</feature>
<dbReference type="EMBL" id="CAMPGE010006579">
    <property type="protein sequence ID" value="CAI2365441.1"/>
    <property type="molecule type" value="Genomic_DNA"/>
</dbReference>
<evidence type="ECO:0000256" key="3">
    <source>
        <dbReference type="ARBA" id="ARBA00022771"/>
    </source>
</evidence>
<feature type="compositionally biased region" description="Pro residues" evidence="6">
    <location>
        <begin position="130"/>
        <end position="143"/>
    </location>
</feature>
<feature type="compositionally biased region" description="Basic and acidic residues" evidence="6">
    <location>
        <begin position="72"/>
        <end position="102"/>
    </location>
</feature>
<feature type="compositionally biased region" description="Gly residues" evidence="6">
    <location>
        <begin position="335"/>
        <end position="344"/>
    </location>
</feature>
<dbReference type="Proteomes" id="UP001295684">
    <property type="component" value="Unassembled WGS sequence"/>
</dbReference>
<feature type="region of interest" description="Disordered" evidence="6">
    <location>
        <begin position="284"/>
        <end position="315"/>
    </location>
</feature>
<dbReference type="PANTHER" id="PTHR13555:SF36">
    <property type="entry name" value="ZINC FINGER C2HC DOMAIN-CONTAINING PROTEIN 1B"/>
    <property type="match status" value="1"/>
</dbReference>
<keyword evidence="4" id="KW-0862">Zinc</keyword>
<proteinExistence type="predicted"/>
<evidence type="ECO:0000256" key="1">
    <source>
        <dbReference type="ARBA" id="ARBA00022723"/>
    </source>
</evidence>